<organism evidence="1">
    <name type="scientific">Arundo donax</name>
    <name type="common">Giant reed</name>
    <name type="synonym">Donax arundinaceus</name>
    <dbReference type="NCBI Taxonomy" id="35708"/>
    <lineage>
        <taxon>Eukaryota</taxon>
        <taxon>Viridiplantae</taxon>
        <taxon>Streptophyta</taxon>
        <taxon>Embryophyta</taxon>
        <taxon>Tracheophyta</taxon>
        <taxon>Spermatophyta</taxon>
        <taxon>Magnoliopsida</taxon>
        <taxon>Liliopsida</taxon>
        <taxon>Poales</taxon>
        <taxon>Poaceae</taxon>
        <taxon>PACMAD clade</taxon>
        <taxon>Arundinoideae</taxon>
        <taxon>Arundineae</taxon>
        <taxon>Arundo</taxon>
    </lineage>
</organism>
<reference evidence="1" key="1">
    <citation type="submission" date="2014-09" db="EMBL/GenBank/DDBJ databases">
        <authorList>
            <person name="Magalhaes I.L.F."/>
            <person name="Oliveira U."/>
            <person name="Santos F.R."/>
            <person name="Vidigal T.H.D.A."/>
            <person name="Brescovit A.D."/>
            <person name="Santos A.J."/>
        </authorList>
    </citation>
    <scope>NUCLEOTIDE SEQUENCE</scope>
    <source>
        <tissue evidence="1">Shoot tissue taken approximately 20 cm above the soil surface</tissue>
    </source>
</reference>
<dbReference type="EMBL" id="GBRH01205135">
    <property type="protein sequence ID" value="JAD92760.1"/>
    <property type="molecule type" value="Transcribed_RNA"/>
</dbReference>
<accession>A0A0A9E4E0</accession>
<protein>
    <submittedName>
        <fullName evidence="1">Uncharacterized protein</fullName>
    </submittedName>
</protein>
<reference evidence="1" key="2">
    <citation type="journal article" date="2015" name="Data Brief">
        <title>Shoot transcriptome of the giant reed, Arundo donax.</title>
        <authorList>
            <person name="Barrero R.A."/>
            <person name="Guerrero F.D."/>
            <person name="Moolhuijzen P."/>
            <person name="Goolsby J.A."/>
            <person name="Tidwell J."/>
            <person name="Bellgard S.E."/>
            <person name="Bellgard M.I."/>
        </authorList>
    </citation>
    <scope>NUCLEOTIDE SEQUENCE</scope>
    <source>
        <tissue evidence="1">Shoot tissue taken approximately 20 cm above the soil surface</tissue>
    </source>
</reference>
<proteinExistence type="predicted"/>
<dbReference type="AlphaFoldDB" id="A0A0A9E4E0"/>
<sequence>MTQLLGLCTAAATTRGGKRQDFYCLSRLLVISAVESYAYLFLTAICGPDEKGLHNPVLFLSSI</sequence>
<evidence type="ECO:0000313" key="1">
    <source>
        <dbReference type="EMBL" id="JAD92760.1"/>
    </source>
</evidence>
<name>A0A0A9E4E0_ARUDO</name>